<sequence>MSAGIGELPPPAYSEQEDYDRKTSHAIELSLATNSQQGQQEEEEWEEWDEAKFEEAVCARAPRQQESERPSSNSSTNLSAVRALPSLPQHSGSSASRSQALHVPRVDEKKPVSKVPELQSVKPRPSWYEEAGLADSSAGSSTGSTYSRFTSSSSTSSSSSGYRPPHLMVHNFTPEDEVDDDDDSAPPPFTPGVQSAPSSLGGIPVGDVITLSYNGTSNPNHFSRLGPPPGTPPPSSRLIFPFAPEPAGPEPAVRTTNTSSNRALLQVEPLRPRTASNVQTPSYNLGPPVRMSFDPNVAYSKKPVEKRDSPPSPSTPFNVLSLYSSSVSAVLESSSHRFNRPQASSGTQKTDFPPYISPPVSPMPMYAAVTPPPLSNQNATQFPLHPSFTPDLNTTNPYQYPRWASSEQQFSHSR</sequence>
<proteinExistence type="predicted"/>
<evidence type="ECO:0000313" key="2">
    <source>
        <dbReference type="EMBL" id="KAF5370132.1"/>
    </source>
</evidence>
<feature type="compositionally biased region" description="Acidic residues" evidence="1">
    <location>
        <begin position="40"/>
        <end position="49"/>
    </location>
</feature>
<dbReference type="Proteomes" id="UP000559256">
    <property type="component" value="Unassembled WGS sequence"/>
</dbReference>
<feature type="compositionally biased region" description="Basic and acidic residues" evidence="1">
    <location>
        <begin position="50"/>
        <end position="69"/>
    </location>
</feature>
<feature type="compositionally biased region" description="Acidic residues" evidence="1">
    <location>
        <begin position="174"/>
        <end position="184"/>
    </location>
</feature>
<dbReference type="AlphaFoldDB" id="A0A8H5LUK8"/>
<protein>
    <submittedName>
        <fullName evidence="2">Uncharacterized protein</fullName>
    </submittedName>
</protein>
<feature type="region of interest" description="Disordered" evidence="1">
    <location>
        <begin position="331"/>
        <end position="414"/>
    </location>
</feature>
<feature type="compositionally biased region" description="Polar residues" evidence="1">
    <location>
        <begin position="88"/>
        <end position="99"/>
    </location>
</feature>
<evidence type="ECO:0000313" key="3">
    <source>
        <dbReference type="Proteomes" id="UP000559256"/>
    </source>
</evidence>
<organism evidence="2 3">
    <name type="scientific">Tetrapyrgos nigripes</name>
    <dbReference type="NCBI Taxonomy" id="182062"/>
    <lineage>
        <taxon>Eukaryota</taxon>
        <taxon>Fungi</taxon>
        <taxon>Dikarya</taxon>
        <taxon>Basidiomycota</taxon>
        <taxon>Agaricomycotina</taxon>
        <taxon>Agaricomycetes</taxon>
        <taxon>Agaricomycetidae</taxon>
        <taxon>Agaricales</taxon>
        <taxon>Marasmiineae</taxon>
        <taxon>Marasmiaceae</taxon>
        <taxon>Tetrapyrgos</taxon>
    </lineage>
</organism>
<reference evidence="2 3" key="1">
    <citation type="journal article" date="2020" name="ISME J.">
        <title>Uncovering the hidden diversity of litter-decomposition mechanisms in mushroom-forming fungi.</title>
        <authorList>
            <person name="Floudas D."/>
            <person name="Bentzer J."/>
            <person name="Ahren D."/>
            <person name="Johansson T."/>
            <person name="Persson P."/>
            <person name="Tunlid A."/>
        </authorList>
    </citation>
    <scope>NUCLEOTIDE SEQUENCE [LARGE SCALE GENOMIC DNA]</scope>
    <source>
        <strain evidence="2 3">CBS 291.85</strain>
    </source>
</reference>
<feature type="compositionally biased region" description="Polar residues" evidence="1">
    <location>
        <begin position="70"/>
        <end position="79"/>
    </location>
</feature>
<comment type="caution">
    <text evidence="2">The sequence shown here is derived from an EMBL/GenBank/DDBJ whole genome shotgun (WGS) entry which is preliminary data.</text>
</comment>
<feature type="compositionally biased region" description="Low complexity" evidence="1">
    <location>
        <begin position="131"/>
        <end position="163"/>
    </location>
</feature>
<dbReference type="EMBL" id="JAACJM010000012">
    <property type="protein sequence ID" value="KAF5370132.1"/>
    <property type="molecule type" value="Genomic_DNA"/>
</dbReference>
<keyword evidence="3" id="KW-1185">Reference proteome</keyword>
<feature type="compositionally biased region" description="Polar residues" evidence="1">
    <location>
        <begin position="254"/>
        <end position="263"/>
    </location>
</feature>
<feature type="compositionally biased region" description="Polar residues" evidence="1">
    <location>
        <begin position="274"/>
        <end position="283"/>
    </location>
</feature>
<dbReference type="OrthoDB" id="2797886at2759"/>
<feature type="region of interest" description="Disordered" evidence="1">
    <location>
        <begin position="1"/>
        <end position="318"/>
    </location>
</feature>
<feature type="compositionally biased region" description="Polar residues" evidence="1">
    <location>
        <begin position="211"/>
        <end position="221"/>
    </location>
</feature>
<feature type="compositionally biased region" description="Pro residues" evidence="1">
    <location>
        <begin position="226"/>
        <end position="235"/>
    </location>
</feature>
<evidence type="ECO:0000256" key="1">
    <source>
        <dbReference type="SAM" id="MobiDB-lite"/>
    </source>
</evidence>
<feature type="compositionally biased region" description="Polar residues" evidence="1">
    <location>
        <begin position="341"/>
        <end position="350"/>
    </location>
</feature>
<gene>
    <name evidence="2" type="ORF">D9758_001022</name>
</gene>
<feature type="compositionally biased region" description="Polar residues" evidence="1">
    <location>
        <begin position="405"/>
        <end position="414"/>
    </location>
</feature>
<accession>A0A8H5LUK8</accession>
<name>A0A8H5LUK8_9AGAR</name>